<comment type="caution">
    <text evidence="7">The sequence shown here is derived from an EMBL/GenBank/DDBJ whole genome shotgun (WGS) entry which is preliminary data.</text>
</comment>
<dbReference type="InterPro" id="IPR018513">
    <property type="entry name" value="Cell_synthase_bac"/>
</dbReference>
<dbReference type="PANTHER" id="PTHR39083">
    <property type="entry name" value="CYCLIC DI-GMP-BINDING PROTEIN"/>
    <property type="match status" value="1"/>
</dbReference>
<dbReference type="Proteomes" id="UP001169242">
    <property type="component" value="Unassembled WGS sequence"/>
</dbReference>
<keyword evidence="3 6" id="KW-0812">Transmembrane</keyword>
<keyword evidence="4 6" id="KW-1133">Transmembrane helix</keyword>
<gene>
    <name evidence="7" type="ORF">PBV87_14375</name>
</gene>
<dbReference type="RefSeq" id="WP_271012717.1">
    <property type="nucleotide sequence ID" value="NZ_JAQIFT010000051.1"/>
</dbReference>
<dbReference type="PANTHER" id="PTHR39083:SF1">
    <property type="entry name" value="CYCLIC DI-GMP-BINDING PROTEIN"/>
    <property type="match status" value="1"/>
</dbReference>
<evidence type="ECO:0000256" key="1">
    <source>
        <dbReference type="ARBA" id="ARBA00004162"/>
    </source>
</evidence>
<keyword evidence="2" id="KW-1003">Cell membrane</keyword>
<evidence type="ECO:0000256" key="5">
    <source>
        <dbReference type="ARBA" id="ARBA00023136"/>
    </source>
</evidence>
<evidence type="ECO:0000256" key="2">
    <source>
        <dbReference type="ARBA" id="ARBA00022475"/>
    </source>
</evidence>
<proteinExistence type="predicted"/>
<name>A0AA42J1Z8_9FIRM</name>
<evidence type="ECO:0000256" key="3">
    <source>
        <dbReference type="ARBA" id="ARBA00022692"/>
    </source>
</evidence>
<dbReference type="EMBL" id="JAQIFT010000051">
    <property type="protein sequence ID" value="MDA3732676.1"/>
    <property type="molecule type" value="Genomic_DNA"/>
</dbReference>
<evidence type="ECO:0000313" key="7">
    <source>
        <dbReference type="EMBL" id="MDA3732676.1"/>
    </source>
</evidence>
<organism evidence="7 8">
    <name type="scientific">Holtiella tumoricola</name>
    <dbReference type="NCBI Taxonomy" id="3018743"/>
    <lineage>
        <taxon>Bacteria</taxon>
        <taxon>Bacillati</taxon>
        <taxon>Bacillota</taxon>
        <taxon>Clostridia</taxon>
        <taxon>Lachnospirales</taxon>
        <taxon>Cellulosilyticaceae</taxon>
        <taxon>Holtiella</taxon>
    </lineage>
</organism>
<keyword evidence="8" id="KW-1185">Reference proteome</keyword>
<evidence type="ECO:0000313" key="8">
    <source>
        <dbReference type="Proteomes" id="UP001169242"/>
    </source>
</evidence>
<dbReference type="GO" id="GO:0006011">
    <property type="term" value="P:UDP-alpha-D-glucose metabolic process"/>
    <property type="evidence" value="ECO:0007669"/>
    <property type="project" value="InterPro"/>
</dbReference>
<dbReference type="Pfam" id="PF03170">
    <property type="entry name" value="BcsB"/>
    <property type="match status" value="1"/>
</dbReference>
<dbReference type="AlphaFoldDB" id="A0AA42J1Z8"/>
<accession>A0AA42J1Z8</accession>
<feature type="transmembrane region" description="Helical" evidence="6">
    <location>
        <begin position="625"/>
        <end position="645"/>
    </location>
</feature>
<evidence type="ECO:0000256" key="4">
    <source>
        <dbReference type="ARBA" id="ARBA00022989"/>
    </source>
</evidence>
<keyword evidence="5 6" id="KW-0472">Membrane</keyword>
<dbReference type="Gene3D" id="2.60.120.260">
    <property type="entry name" value="Galactose-binding domain-like"/>
    <property type="match status" value="2"/>
</dbReference>
<reference evidence="7" key="1">
    <citation type="journal article" date="2023" name="Int. J. Syst. Evol. Microbiol.">
        <title>&lt;i&gt;Holtiella tumoricola&lt;/i&gt; gen. nov. sp. nov., isolated from a human clinical sample.</title>
        <authorList>
            <person name="Allen-Vercoe E."/>
            <person name="Daigneault M.C."/>
            <person name="Vancuren S.J."/>
            <person name="Cochrane K."/>
            <person name="O'Neal L.L."/>
            <person name="Sankaranarayanan K."/>
            <person name="Lawson P.A."/>
        </authorList>
    </citation>
    <scope>NUCLEOTIDE SEQUENCE</scope>
    <source>
        <strain evidence="7">CC70A</strain>
    </source>
</reference>
<sequence>MKMLKQWTGLIILLVICFIQPVFGAVRTGEVSYTLGTNRQVNGNFGKEDWYFYVEEPWEVTGAKLNLVYLTTQLIRTDMSTITLYLNEEPFYSFNPSQKFEADQLEVGIPLANIKEGFNKLSIKGYLRLSEERCTDSVNPANWLNLFKESQLTLTYTEANELTIGQFPYPIMRKQLEDTIPIIIAKDYTDEELAAALELITTLGEYTSQGDEFFIKPTDNLDEYKKSIIIGNEKMLSIYYPELTLPREQSVGILLDRTSDYDRLILCGNTKEALERGIDFLGAEEVRSLVQSNYLVINEENAFEEAQIEKGKSHYTLEEMGLDSIYMTGQHRNEANVFLKVPNEWILQKGAKLVLHTRYSKNLDFEHALVTLYINDQAVSSSLLDRSRADDNTIELTIPQDIRIKNNTKVTIAFDLEINKAECITREEDTPWGLILKDSYFYLPAGVVKTYAFEMFPYPFVKEGVLQPIQLVLPKDLNQADLKVLSRLFTKIGANMSQRAGSIYIIREAVDPEYNQYQSIIYEVVPQSAVTTFNTESIVCTIKPKEGKEQGELKISVASHEKLNRLLNTKVNPTSLMGQKLIIDSEGQTSLAEVIEVPQIISTSKEETVNNPSANKPTEGRIQEGILVISIFVLMGGLIIVYFVYRKNK</sequence>
<protein>
    <submittedName>
        <fullName evidence="7">Cellulose biosynthesis cyclic di-GMP-binding regulatory protein BcsB</fullName>
    </submittedName>
</protein>
<dbReference type="GO" id="GO:0005886">
    <property type="term" value="C:plasma membrane"/>
    <property type="evidence" value="ECO:0007669"/>
    <property type="project" value="UniProtKB-SubCell"/>
</dbReference>
<evidence type="ECO:0000256" key="6">
    <source>
        <dbReference type="SAM" id="Phobius"/>
    </source>
</evidence>
<comment type="subcellular location">
    <subcellularLocation>
        <location evidence="1">Cell membrane</location>
        <topology evidence="1">Single-pass membrane protein</topology>
    </subcellularLocation>
</comment>